<dbReference type="AlphaFoldDB" id="A0A8B9SZA2"/>
<name>A0A8B9SZA2_ANAPL</name>
<organism evidence="2 3">
    <name type="scientific">Anas platyrhynchos</name>
    <name type="common">Mallard</name>
    <name type="synonym">Anas boschas</name>
    <dbReference type="NCBI Taxonomy" id="8839"/>
    <lineage>
        <taxon>Eukaryota</taxon>
        <taxon>Metazoa</taxon>
        <taxon>Chordata</taxon>
        <taxon>Craniata</taxon>
        <taxon>Vertebrata</taxon>
        <taxon>Euteleostomi</taxon>
        <taxon>Archelosauria</taxon>
        <taxon>Archosauria</taxon>
        <taxon>Dinosauria</taxon>
        <taxon>Saurischia</taxon>
        <taxon>Theropoda</taxon>
        <taxon>Coelurosauria</taxon>
        <taxon>Aves</taxon>
        <taxon>Neognathae</taxon>
        <taxon>Galloanserae</taxon>
        <taxon>Anseriformes</taxon>
        <taxon>Anatidae</taxon>
        <taxon>Anatinae</taxon>
        <taxon>Anas</taxon>
    </lineage>
</organism>
<protein>
    <submittedName>
        <fullName evidence="2">Uncharacterized protein</fullName>
    </submittedName>
</protein>
<reference evidence="2" key="1">
    <citation type="submission" date="2019-08" db="EMBL/GenBank/DDBJ databases">
        <title>Three high-quality genomes provides insights into domestication of ducks.</title>
        <authorList>
            <person name="Hou Z.C."/>
            <person name="Zhu F."/>
            <person name="Yin Z.T."/>
            <person name="Zhang F."/>
        </authorList>
    </citation>
    <scope>NUCLEOTIDE SEQUENCE [LARGE SCALE GENOMIC DNA]</scope>
</reference>
<feature type="region of interest" description="Disordered" evidence="1">
    <location>
        <begin position="71"/>
        <end position="148"/>
    </location>
</feature>
<accession>A0A8B9SZA2</accession>
<feature type="compositionally biased region" description="Basic and acidic residues" evidence="1">
    <location>
        <begin position="82"/>
        <end position="94"/>
    </location>
</feature>
<sequence>PNPFPASPGPAVGVLTISWGRRGLGKIAIGLVCKEKKNRGQSVGLVDTVPSSPQPRFVALQRVWGWGFIPPTPSPVQGAPAARREQQEQPREPRPCCCHQRRSPGSSSPWCHLARAAAQTPWSSARGRARTAARGEKGAVAASETSPG</sequence>
<evidence type="ECO:0000256" key="1">
    <source>
        <dbReference type="SAM" id="MobiDB-lite"/>
    </source>
</evidence>
<dbReference type="Proteomes" id="UP000694400">
    <property type="component" value="Chromosome 21"/>
</dbReference>
<proteinExistence type="predicted"/>
<evidence type="ECO:0000313" key="3">
    <source>
        <dbReference type="Proteomes" id="UP000694400"/>
    </source>
</evidence>
<evidence type="ECO:0000313" key="2">
    <source>
        <dbReference type="Ensembl" id="ENSAPLP00020013337.1"/>
    </source>
</evidence>
<reference evidence="2" key="3">
    <citation type="submission" date="2025-09" db="UniProtKB">
        <authorList>
            <consortium name="Ensembl"/>
        </authorList>
    </citation>
    <scope>IDENTIFICATION</scope>
</reference>
<dbReference type="Ensembl" id="ENSAPLT00020014372.1">
    <property type="protein sequence ID" value="ENSAPLP00020013337.1"/>
    <property type="gene ID" value="ENSAPLG00020009791.1"/>
</dbReference>
<reference evidence="2" key="2">
    <citation type="submission" date="2025-08" db="UniProtKB">
        <authorList>
            <consortium name="Ensembl"/>
        </authorList>
    </citation>
    <scope>IDENTIFICATION</scope>
</reference>